<accession>G3J9N8</accession>
<organism evidence="2 3">
    <name type="scientific">Cordyceps militaris (strain CM01)</name>
    <name type="common">Caterpillar fungus</name>
    <dbReference type="NCBI Taxonomy" id="983644"/>
    <lineage>
        <taxon>Eukaryota</taxon>
        <taxon>Fungi</taxon>
        <taxon>Dikarya</taxon>
        <taxon>Ascomycota</taxon>
        <taxon>Pezizomycotina</taxon>
        <taxon>Sordariomycetes</taxon>
        <taxon>Hypocreomycetidae</taxon>
        <taxon>Hypocreales</taxon>
        <taxon>Cordycipitaceae</taxon>
        <taxon>Cordyceps</taxon>
    </lineage>
</organism>
<dbReference type="EMBL" id="JH126400">
    <property type="protein sequence ID" value="EGX94164.1"/>
    <property type="molecule type" value="Genomic_DNA"/>
</dbReference>
<evidence type="ECO:0000313" key="2">
    <source>
        <dbReference type="EMBL" id="EGX94164.1"/>
    </source>
</evidence>
<gene>
    <name evidence="2" type="ORF">CCM_02435</name>
</gene>
<dbReference type="AlphaFoldDB" id="G3J9N8"/>
<dbReference type="GeneID" id="18164462"/>
<dbReference type="InParanoid" id="G3J9N8"/>
<dbReference type="RefSeq" id="XP_006667650.1">
    <property type="nucleotide sequence ID" value="XM_006667587.1"/>
</dbReference>
<dbReference type="KEGG" id="cmt:CCM_02435"/>
<protein>
    <submittedName>
        <fullName evidence="2">Uncharacterized protein</fullName>
    </submittedName>
</protein>
<evidence type="ECO:0000256" key="1">
    <source>
        <dbReference type="SAM" id="MobiDB-lite"/>
    </source>
</evidence>
<feature type="region of interest" description="Disordered" evidence="1">
    <location>
        <begin position="35"/>
        <end position="67"/>
    </location>
</feature>
<sequence length="67" mass="7115">MSRLLPSPPYQAAPGFSVSVCRCALGGQSLDLSRRSDQLRELSPAGRRAMSGRGVSEGCRGEDVDGY</sequence>
<dbReference type="HOGENOM" id="CLU_2812252_0_0_1"/>
<reference evidence="2 3" key="1">
    <citation type="journal article" date="2011" name="Genome Biol.">
        <title>Genome sequence of the insect pathogenic fungus Cordyceps militaris, a valued traditional Chinese medicine.</title>
        <authorList>
            <person name="Zheng P."/>
            <person name="Xia Y."/>
            <person name="Xiao G."/>
            <person name="Xiong C."/>
            <person name="Hu X."/>
            <person name="Zhang S."/>
            <person name="Zheng H."/>
            <person name="Huang Y."/>
            <person name="Zhou Y."/>
            <person name="Wang S."/>
            <person name="Zhao G.P."/>
            <person name="Liu X."/>
            <person name="St Leger R.J."/>
            <person name="Wang C."/>
        </authorList>
    </citation>
    <scope>NUCLEOTIDE SEQUENCE [LARGE SCALE GENOMIC DNA]</scope>
    <source>
        <strain evidence="2 3">CM01</strain>
    </source>
</reference>
<dbReference type="VEuPathDB" id="FungiDB:CCM_02435"/>
<proteinExistence type="predicted"/>
<dbReference type="Proteomes" id="UP000001610">
    <property type="component" value="Unassembled WGS sequence"/>
</dbReference>
<evidence type="ECO:0000313" key="3">
    <source>
        <dbReference type="Proteomes" id="UP000001610"/>
    </source>
</evidence>
<keyword evidence="3" id="KW-1185">Reference proteome</keyword>
<name>G3J9N8_CORMM</name>